<dbReference type="AlphaFoldDB" id="A0A6F8PSF4"/>
<dbReference type="KEGG" id="tse:THMIRHAS_04340"/>
<evidence type="ECO:0000313" key="2">
    <source>
        <dbReference type="Proteomes" id="UP000501726"/>
    </source>
</evidence>
<evidence type="ECO:0000313" key="1">
    <source>
        <dbReference type="EMBL" id="BBP45061.1"/>
    </source>
</evidence>
<dbReference type="RefSeq" id="WP_173270250.1">
    <property type="nucleotide sequence ID" value="NZ_AP021889.1"/>
</dbReference>
<dbReference type="PROSITE" id="PS51257">
    <property type="entry name" value="PROKAR_LIPOPROTEIN"/>
    <property type="match status" value="1"/>
</dbReference>
<organism evidence="1 2">
    <name type="scientific">Thiosulfatimonas sediminis</name>
    <dbReference type="NCBI Taxonomy" id="2675054"/>
    <lineage>
        <taxon>Bacteria</taxon>
        <taxon>Pseudomonadati</taxon>
        <taxon>Pseudomonadota</taxon>
        <taxon>Gammaproteobacteria</taxon>
        <taxon>Thiotrichales</taxon>
        <taxon>Piscirickettsiaceae</taxon>
        <taxon>Thiosulfatimonas</taxon>
    </lineage>
</organism>
<keyword evidence="2" id="KW-1185">Reference proteome</keyword>
<dbReference type="EMBL" id="AP021889">
    <property type="protein sequence ID" value="BBP45061.1"/>
    <property type="molecule type" value="Genomic_DNA"/>
</dbReference>
<name>A0A6F8PSF4_9GAMM</name>
<gene>
    <name evidence="1" type="ORF">THMIRHAS_04340</name>
</gene>
<dbReference type="Proteomes" id="UP000501726">
    <property type="component" value="Chromosome"/>
</dbReference>
<sequence length="214" mass="25081">MISRFLLISFFTLPLLYGCSSNPVGMNDEQWKQLSPQAREQLLLKQQQIDAEQARVQQDADNRARELQLQVELEEKKRLQHLYKNPMQSNVVRVNILQGEMQRDKVTWQLRPESFSIARSENKAIQLQLRNPQNGKTQSLPAYLHYRQEGSAVELQLYRQASNDQIRFVSDGKWDCGAEYKQRLAISGQEQLQIKAYIEELGVKPMYCKLRKQR</sequence>
<protein>
    <recommendedName>
        <fullName evidence="3">Lipoprotein</fullName>
    </recommendedName>
</protein>
<accession>A0A6F8PSF4</accession>
<reference evidence="2" key="1">
    <citation type="submission" date="2019-11" db="EMBL/GenBank/DDBJ databases">
        <title>Isolation and characterization of two novel species in the genus Thiomicrorhabdus.</title>
        <authorList>
            <person name="Mochizuki J."/>
            <person name="Kojima H."/>
            <person name="Fukui M."/>
        </authorList>
    </citation>
    <scope>NUCLEOTIDE SEQUENCE [LARGE SCALE GENOMIC DNA]</scope>
    <source>
        <strain evidence="2">aks77</strain>
    </source>
</reference>
<evidence type="ECO:0008006" key="3">
    <source>
        <dbReference type="Google" id="ProtNLM"/>
    </source>
</evidence>
<proteinExistence type="predicted"/>